<name>A0A9N9I873_FUNMO</name>
<dbReference type="Proteomes" id="UP000789375">
    <property type="component" value="Unassembled WGS sequence"/>
</dbReference>
<protein>
    <submittedName>
        <fullName evidence="1">6392_t:CDS:1</fullName>
    </submittedName>
</protein>
<dbReference type="AlphaFoldDB" id="A0A9N9I873"/>
<gene>
    <name evidence="1" type="ORF">FMOSSE_LOCUS15217</name>
</gene>
<comment type="caution">
    <text evidence="1">The sequence shown here is derived from an EMBL/GenBank/DDBJ whole genome shotgun (WGS) entry which is preliminary data.</text>
</comment>
<evidence type="ECO:0000313" key="2">
    <source>
        <dbReference type="Proteomes" id="UP000789375"/>
    </source>
</evidence>
<accession>A0A9N9I873</accession>
<feature type="non-terminal residue" evidence="1">
    <location>
        <position position="1"/>
    </location>
</feature>
<keyword evidence="2" id="KW-1185">Reference proteome</keyword>
<proteinExistence type="predicted"/>
<evidence type="ECO:0000313" key="1">
    <source>
        <dbReference type="EMBL" id="CAG8724236.1"/>
    </source>
</evidence>
<reference evidence="1" key="1">
    <citation type="submission" date="2021-06" db="EMBL/GenBank/DDBJ databases">
        <authorList>
            <person name="Kallberg Y."/>
            <person name="Tangrot J."/>
            <person name="Rosling A."/>
        </authorList>
    </citation>
    <scope>NUCLEOTIDE SEQUENCE</scope>
    <source>
        <strain evidence="1">87-6 pot B 2015</strain>
    </source>
</reference>
<organism evidence="1 2">
    <name type="scientific">Funneliformis mosseae</name>
    <name type="common">Endomycorrhizal fungus</name>
    <name type="synonym">Glomus mosseae</name>
    <dbReference type="NCBI Taxonomy" id="27381"/>
    <lineage>
        <taxon>Eukaryota</taxon>
        <taxon>Fungi</taxon>
        <taxon>Fungi incertae sedis</taxon>
        <taxon>Mucoromycota</taxon>
        <taxon>Glomeromycotina</taxon>
        <taxon>Glomeromycetes</taxon>
        <taxon>Glomerales</taxon>
        <taxon>Glomeraceae</taxon>
        <taxon>Funneliformis</taxon>
    </lineage>
</organism>
<dbReference type="EMBL" id="CAJVPP010014472">
    <property type="protein sequence ID" value="CAG8724236.1"/>
    <property type="molecule type" value="Genomic_DNA"/>
</dbReference>
<sequence>IPHSLFARKVYARPEKQESDYKFSVNLIDESLFINANEIDLLNEFTNNNQTTTS</sequence>